<evidence type="ECO:0000256" key="2">
    <source>
        <dbReference type="ARBA" id="ARBA00006686"/>
    </source>
</evidence>
<evidence type="ECO:0000256" key="12">
    <source>
        <dbReference type="ARBA" id="ARBA00038807"/>
    </source>
</evidence>
<dbReference type="Pfam" id="PF00341">
    <property type="entry name" value="PDGF"/>
    <property type="match status" value="1"/>
</dbReference>
<reference evidence="18" key="3">
    <citation type="submission" date="2025-09" db="UniProtKB">
        <authorList>
            <consortium name="Ensembl"/>
        </authorList>
    </citation>
    <scope>IDENTIFICATION</scope>
    <source>
        <strain evidence="18">Brown Norway</strain>
    </source>
</reference>
<name>A0ABK0LYF3_RAT</name>
<dbReference type="InterPro" id="IPR000072">
    <property type="entry name" value="PDGF/VEGF_dom"/>
</dbReference>
<dbReference type="GeneTree" id="ENSGT00940000159039"/>
<evidence type="ECO:0000313" key="18">
    <source>
        <dbReference type="Ensembl" id="ENSRNOP00000109488.1"/>
    </source>
</evidence>
<comment type="subcellular location">
    <subcellularLocation>
        <location evidence="1">Secreted</location>
    </subcellularLocation>
</comment>
<dbReference type="SMART" id="SM00141">
    <property type="entry name" value="PDGF"/>
    <property type="match status" value="1"/>
</dbReference>
<evidence type="ECO:0000256" key="8">
    <source>
        <dbReference type="ARBA" id="ARBA00023157"/>
    </source>
</evidence>
<keyword evidence="6" id="KW-0732">Signal</keyword>
<evidence type="ECO:0000256" key="1">
    <source>
        <dbReference type="ARBA" id="ARBA00004613"/>
    </source>
</evidence>
<dbReference type="Gene3D" id="2.10.90.10">
    <property type="entry name" value="Cystine-knot cytokines"/>
    <property type="match status" value="1"/>
</dbReference>
<comment type="function">
    <text evidence="11">Growth factor that plays an essential role in the regulation of embryonic development, cell proliferation, cell migration, survival and chemotaxis. Potent mitogen for cells of mesenchymal origin. Required for normal lung alveolar septum formation during embryogenesis, normal development of the gastrointestinal tract, normal development of Leydig cells and spermatogenesis. Required for normal oligodendrocyte development and normal myelination in the spinal cord and cerebellum. Plays an important role in wound healing. Signaling is modulated by the formation of heterodimers with PDGFB.</text>
</comment>
<reference evidence="18" key="1">
    <citation type="submission" date="2024-01" db="EMBL/GenBank/DDBJ databases">
        <title>GRCr8: a new rat reference genome assembly contstructed from accurate long reads and long range scaffolding.</title>
        <authorList>
            <person name="Doris P.A."/>
            <person name="Kalbfleisch T."/>
            <person name="Li K."/>
            <person name="Howe K."/>
            <person name="Wood J."/>
        </authorList>
    </citation>
    <scope>NUCLEOTIDE SEQUENCE [LARGE SCALE GENOMIC DNA]</scope>
    <source>
        <strain evidence="18">Brown Norway</strain>
    </source>
</reference>
<dbReference type="Proteomes" id="UP000002494">
    <property type="component" value="Chromosome 12"/>
</dbReference>
<keyword evidence="3" id="KW-0217">Developmental protein</keyword>
<gene>
    <name evidence="18" type="primary">Pdgfa</name>
</gene>
<reference evidence="18" key="2">
    <citation type="submission" date="2025-08" db="UniProtKB">
        <authorList>
            <consortium name="Ensembl"/>
        </authorList>
    </citation>
    <scope>IDENTIFICATION</scope>
    <source>
        <strain evidence="18">Brown Norway</strain>
    </source>
</reference>
<dbReference type="CDD" id="cd00135">
    <property type="entry name" value="PDGF"/>
    <property type="match status" value="1"/>
</dbReference>
<evidence type="ECO:0000256" key="14">
    <source>
        <dbReference type="ARBA" id="ARBA00041285"/>
    </source>
</evidence>
<evidence type="ECO:0000313" key="19">
    <source>
        <dbReference type="Proteomes" id="UP000002494"/>
    </source>
</evidence>
<evidence type="ECO:0000259" key="17">
    <source>
        <dbReference type="PROSITE" id="PS50278"/>
    </source>
</evidence>
<dbReference type="InterPro" id="IPR006782">
    <property type="entry name" value="PDGF_N"/>
</dbReference>
<dbReference type="Ensembl" id="ENSRNOT00000161859.1">
    <property type="protein sequence ID" value="ENSRNOP00000109488.1"/>
    <property type="gene ID" value="ENSRNOG00000001312.10"/>
</dbReference>
<evidence type="ECO:0000256" key="9">
    <source>
        <dbReference type="ARBA" id="ARBA00023180"/>
    </source>
</evidence>
<keyword evidence="7 16" id="KW-0339">Growth factor</keyword>
<keyword evidence="8" id="KW-1015">Disulfide bond</keyword>
<keyword evidence="9" id="KW-0325">Glycoprotein</keyword>
<keyword evidence="4" id="KW-0964">Secreted</keyword>
<dbReference type="PANTHER" id="PTHR11633:SF3">
    <property type="entry name" value="PLATELET-DERIVED GROWTH FACTOR SUBUNIT A"/>
    <property type="match status" value="1"/>
</dbReference>
<evidence type="ECO:0000256" key="3">
    <source>
        <dbReference type="ARBA" id="ARBA00022473"/>
    </source>
</evidence>
<dbReference type="SUPFAM" id="SSF57501">
    <property type="entry name" value="Cystine-knot cytokines"/>
    <property type="match status" value="1"/>
</dbReference>
<evidence type="ECO:0000256" key="13">
    <source>
        <dbReference type="ARBA" id="ARBA00040278"/>
    </source>
</evidence>
<comment type="subunit">
    <text evidence="12">Homodimer; antiparallel disulfide-linked dimer. Heterodimer with PDGFB; antiparallel disulfide-linked dimer. The PDGFA homodimer interacts with PDGFRA homodimers, and with heterodimers formed by PDGFRA and PDGFRB. The heterodimer composed of PDGFA and PDGFB interacts with PDGFRA homodimers, and with heterodimers formed by PDGFRA and PDGFRB. Interacts with CSPG4.</text>
</comment>
<evidence type="ECO:0000256" key="5">
    <source>
        <dbReference type="ARBA" id="ARBA00022685"/>
    </source>
</evidence>
<evidence type="ECO:0000256" key="15">
    <source>
        <dbReference type="ARBA" id="ARBA00042479"/>
    </source>
</evidence>
<dbReference type="PROSITE" id="PS50278">
    <property type="entry name" value="PDGF_2"/>
    <property type="match status" value="1"/>
</dbReference>
<evidence type="ECO:0000256" key="4">
    <source>
        <dbReference type="ARBA" id="ARBA00022525"/>
    </source>
</evidence>
<keyword evidence="10" id="KW-0497">Mitogen</keyword>
<comment type="similarity">
    <text evidence="2 16">Belongs to the PDGF/VEGF growth factor family.</text>
</comment>
<dbReference type="InterPro" id="IPR029034">
    <property type="entry name" value="Cystine-knot_cytokine"/>
</dbReference>
<dbReference type="PANTHER" id="PTHR11633">
    <property type="entry name" value="PLATELET-DERIVED GROWTH FACTOR"/>
    <property type="match status" value="1"/>
</dbReference>
<evidence type="ECO:0000256" key="6">
    <source>
        <dbReference type="ARBA" id="ARBA00022729"/>
    </source>
</evidence>
<sequence>GLDITLKWSCPAPGALSTTPWPHLDPQCSSHRDCLHHSKWSGLRASSASSRLCLGLCPTGALRISSLEAEIPRELIERLARSQIHSIRDLQRLLEIDSVGAEDALETNLRAHGSHTVKHVPEKRPVPIRRKRSIEEAIPAVCKTRTVIYEIPRSQVDPTSANFLIWPPCVEVKRCTGCCNTSSVKCQPSRVHHRSVKVAKVEYVRKKPKLKEVQVRLEEHLECACATSNLNPDHREEETDVR</sequence>
<proteinExistence type="inferred from homology"/>
<keyword evidence="19" id="KW-1185">Reference proteome</keyword>
<feature type="domain" description="Platelet-derived growth factor (PDGF) family profile" evidence="17">
    <location>
        <begin position="129"/>
        <end position="230"/>
    </location>
</feature>
<dbReference type="RGD" id="3282">
    <property type="gene designation" value="Pdgfa"/>
</dbReference>
<evidence type="ECO:0000256" key="11">
    <source>
        <dbReference type="ARBA" id="ARBA00037459"/>
    </source>
</evidence>
<dbReference type="PROSITE" id="PS00249">
    <property type="entry name" value="PDGF_1"/>
    <property type="match status" value="1"/>
</dbReference>
<accession>A0ABK0LYF3</accession>
<dbReference type="Pfam" id="PF04692">
    <property type="entry name" value="PDGF_N"/>
    <property type="match status" value="1"/>
</dbReference>
<protein>
    <recommendedName>
        <fullName evidence="13">Platelet-derived growth factor subunit A</fullName>
    </recommendedName>
    <alternativeName>
        <fullName evidence="15">Platelet-derived growth factor A chain</fullName>
    </alternativeName>
    <alternativeName>
        <fullName evidence="14">Platelet-derived growth factor alpha polypeptide</fullName>
    </alternativeName>
</protein>
<organism evidence="18 19">
    <name type="scientific">Rattus norvegicus</name>
    <name type="common">Rat</name>
    <dbReference type="NCBI Taxonomy" id="10116"/>
    <lineage>
        <taxon>Eukaryota</taxon>
        <taxon>Metazoa</taxon>
        <taxon>Chordata</taxon>
        <taxon>Craniata</taxon>
        <taxon>Vertebrata</taxon>
        <taxon>Euteleostomi</taxon>
        <taxon>Mammalia</taxon>
        <taxon>Eutheria</taxon>
        <taxon>Euarchontoglires</taxon>
        <taxon>Glires</taxon>
        <taxon>Rodentia</taxon>
        <taxon>Myomorpha</taxon>
        <taxon>Muroidea</taxon>
        <taxon>Muridae</taxon>
        <taxon>Murinae</taxon>
        <taxon>Rattus</taxon>
    </lineage>
</organism>
<dbReference type="InterPro" id="IPR023581">
    <property type="entry name" value="PD_growth_factor_CS"/>
</dbReference>
<evidence type="ECO:0000256" key="7">
    <source>
        <dbReference type="ARBA" id="ARBA00023030"/>
    </source>
</evidence>
<keyword evidence="5" id="KW-0165">Cleavage on pair of basic residues</keyword>
<evidence type="ECO:0000256" key="10">
    <source>
        <dbReference type="ARBA" id="ARBA00023246"/>
    </source>
</evidence>
<evidence type="ECO:0000256" key="16">
    <source>
        <dbReference type="RuleBase" id="RU003818"/>
    </source>
</evidence>